<gene>
    <name evidence="2" type="ORF">O0I10_008749</name>
</gene>
<dbReference type="Gene3D" id="1.20.1280.140">
    <property type="match status" value="1"/>
</dbReference>
<organism evidence="2 3">
    <name type="scientific">Lichtheimia ornata</name>
    <dbReference type="NCBI Taxonomy" id="688661"/>
    <lineage>
        <taxon>Eukaryota</taxon>
        <taxon>Fungi</taxon>
        <taxon>Fungi incertae sedis</taxon>
        <taxon>Mucoromycota</taxon>
        <taxon>Mucoromycotina</taxon>
        <taxon>Mucoromycetes</taxon>
        <taxon>Mucorales</taxon>
        <taxon>Lichtheimiaceae</taxon>
        <taxon>Lichtheimia</taxon>
    </lineage>
</organism>
<feature type="chain" id="PRO_5042164933" evidence="1">
    <location>
        <begin position="21"/>
        <end position="184"/>
    </location>
</feature>
<dbReference type="GeneID" id="83216156"/>
<keyword evidence="3" id="KW-1185">Reference proteome</keyword>
<keyword evidence="1" id="KW-0732">Signal</keyword>
<comment type="caution">
    <text evidence="2">The sequence shown here is derived from an EMBL/GenBank/DDBJ whole genome shotgun (WGS) entry which is preliminary data.</text>
</comment>
<protein>
    <submittedName>
        <fullName evidence="2">Uncharacterized protein</fullName>
    </submittedName>
</protein>
<sequence length="184" mass="20989">MQYQSLIFVTLVAIAAIAFAAPSDPHLHCASNIADIGPDMDHLRIDISRWEPHDNYDGFQKVQELEQEVEQRIQEARENCDFRGEKASVLLSGPIMTSYHSLVPIIENLMDTVVQKKPEFDSVPKLTPVVTKDIHDMFLKTYYLEQELLAATPDKDKDRAQDYYNRVDHAFSSAYHAYGLFQAA</sequence>
<accession>A0AAD7UYQ5</accession>
<name>A0AAD7UYQ5_9FUNG</name>
<dbReference type="AlphaFoldDB" id="A0AAD7UYQ5"/>
<dbReference type="Proteomes" id="UP001234581">
    <property type="component" value="Unassembled WGS sequence"/>
</dbReference>
<evidence type="ECO:0000313" key="3">
    <source>
        <dbReference type="Proteomes" id="UP001234581"/>
    </source>
</evidence>
<dbReference type="RefSeq" id="XP_058340573.1">
    <property type="nucleotide sequence ID" value="XM_058488750.1"/>
</dbReference>
<dbReference type="InterPro" id="IPR021054">
    <property type="entry name" value="Cell_wall_mannoprotein_1"/>
</dbReference>
<dbReference type="EMBL" id="JARTCD010000047">
    <property type="protein sequence ID" value="KAJ8655660.1"/>
    <property type="molecule type" value="Genomic_DNA"/>
</dbReference>
<proteinExistence type="predicted"/>
<feature type="signal peptide" evidence="1">
    <location>
        <begin position="1"/>
        <end position="20"/>
    </location>
</feature>
<evidence type="ECO:0000313" key="2">
    <source>
        <dbReference type="EMBL" id="KAJ8655660.1"/>
    </source>
</evidence>
<dbReference type="Pfam" id="PF12296">
    <property type="entry name" value="HsbA"/>
    <property type="match status" value="1"/>
</dbReference>
<evidence type="ECO:0000256" key="1">
    <source>
        <dbReference type="SAM" id="SignalP"/>
    </source>
</evidence>
<reference evidence="2 3" key="1">
    <citation type="submission" date="2023-03" db="EMBL/GenBank/DDBJ databases">
        <title>Genome sequence of Lichtheimia ornata CBS 291.66.</title>
        <authorList>
            <person name="Mohabir J.T."/>
            <person name="Shea T.P."/>
            <person name="Kurbessoian T."/>
            <person name="Berby B."/>
            <person name="Fontaine J."/>
            <person name="Livny J."/>
            <person name="Gnirke A."/>
            <person name="Stajich J.E."/>
            <person name="Cuomo C.A."/>
        </authorList>
    </citation>
    <scope>NUCLEOTIDE SEQUENCE [LARGE SCALE GENOMIC DNA]</scope>
    <source>
        <strain evidence="2">CBS 291.66</strain>
    </source>
</reference>